<sequence length="239" mass="25780">MDDQIGQGTNTKGWSASRHRRGSNIEEPYSDQMSGDFQQPLGESQLEDTGGDSRTPGQKKDVHSGHFTQRRTHSCSSDLLSPPGSPLVSEHSRSGVSGKDRFDTMSISDSDTHGQRQRDCPKRLVSGDLLLKQGSDLYRRLSHLGSANSGSTSSPTSAKTASRPHFDPLQLGSANPGSTSSPTTAKTASRPHFDPLQLVRTPTRPRSMPCSPHSTRRMCSISGPDGVQYVISGELDSFS</sequence>
<dbReference type="Proteomes" id="UP001283361">
    <property type="component" value="Unassembled WGS sequence"/>
</dbReference>
<evidence type="ECO:0000313" key="3">
    <source>
        <dbReference type="Proteomes" id="UP001283361"/>
    </source>
</evidence>
<protein>
    <submittedName>
        <fullName evidence="2">Uncharacterized protein</fullName>
    </submittedName>
</protein>
<proteinExistence type="predicted"/>
<accession>A0AAE1ALS2</accession>
<feature type="compositionally biased region" description="Low complexity" evidence="1">
    <location>
        <begin position="178"/>
        <end position="188"/>
    </location>
</feature>
<feature type="compositionally biased region" description="Low complexity" evidence="1">
    <location>
        <begin position="146"/>
        <end position="161"/>
    </location>
</feature>
<evidence type="ECO:0000256" key="1">
    <source>
        <dbReference type="SAM" id="MobiDB-lite"/>
    </source>
</evidence>
<feature type="compositionally biased region" description="Low complexity" evidence="1">
    <location>
        <begin position="74"/>
        <end position="89"/>
    </location>
</feature>
<feature type="compositionally biased region" description="Basic and acidic residues" evidence="1">
    <location>
        <begin position="110"/>
        <end position="122"/>
    </location>
</feature>
<feature type="region of interest" description="Disordered" evidence="1">
    <location>
        <begin position="1"/>
        <end position="125"/>
    </location>
</feature>
<gene>
    <name evidence="2" type="ORF">RRG08_005227</name>
</gene>
<comment type="caution">
    <text evidence="2">The sequence shown here is derived from an EMBL/GenBank/DDBJ whole genome shotgun (WGS) entry which is preliminary data.</text>
</comment>
<evidence type="ECO:0000313" key="2">
    <source>
        <dbReference type="EMBL" id="KAK3790147.1"/>
    </source>
</evidence>
<feature type="compositionally biased region" description="Polar residues" evidence="1">
    <location>
        <begin position="1"/>
        <end position="14"/>
    </location>
</feature>
<reference evidence="2" key="1">
    <citation type="journal article" date="2023" name="G3 (Bethesda)">
        <title>A reference genome for the long-term kleptoplast-retaining sea slug Elysia crispata morphotype clarki.</title>
        <authorList>
            <person name="Eastman K.E."/>
            <person name="Pendleton A.L."/>
            <person name="Shaikh M.A."/>
            <person name="Suttiyut T."/>
            <person name="Ogas R."/>
            <person name="Tomko P."/>
            <person name="Gavelis G."/>
            <person name="Widhalm J.R."/>
            <person name="Wisecaver J.H."/>
        </authorList>
    </citation>
    <scope>NUCLEOTIDE SEQUENCE</scope>
    <source>
        <strain evidence="2">ECLA1</strain>
    </source>
</reference>
<keyword evidence="3" id="KW-1185">Reference proteome</keyword>
<name>A0AAE1ALS2_9GAST</name>
<feature type="region of interest" description="Disordered" evidence="1">
    <location>
        <begin position="143"/>
        <end position="225"/>
    </location>
</feature>
<feature type="compositionally biased region" description="Basic and acidic residues" evidence="1">
    <location>
        <begin position="90"/>
        <end position="103"/>
    </location>
</feature>
<organism evidence="2 3">
    <name type="scientific">Elysia crispata</name>
    <name type="common">lettuce slug</name>
    <dbReference type="NCBI Taxonomy" id="231223"/>
    <lineage>
        <taxon>Eukaryota</taxon>
        <taxon>Metazoa</taxon>
        <taxon>Spiralia</taxon>
        <taxon>Lophotrochozoa</taxon>
        <taxon>Mollusca</taxon>
        <taxon>Gastropoda</taxon>
        <taxon>Heterobranchia</taxon>
        <taxon>Euthyneura</taxon>
        <taxon>Panpulmonata</taxon>
        <taxon>Sacoglossa</taxon>
        <taxon>Placobranchoidea</taxon>
        <taxon>Plakobranchidae</taxon>
        <taxon>Elysia</taxon>
    </lineage>
</organism>
<dbReference type="AlphaFoldDB" id="A0AAE1ALS2"/>
<dbReference type="EMBL" id="JAWDGP010001572">
    <property type="protein sequence ID" value="KAK3790147.1"/>
    <property type="molecule type" value="Genomic_DNA"/>
</dbReference>